<evidence type="ECO:0000259" key="1">
    <source>
        <dbReference type="Pfam" id="PF13556"/>
    </source>
</evidence>
<gene>
    <name evidence="2" type="ORF">DWX20_09000</name>
</gene>
<protein>
    <submittedName>
        <fullName evidence="2">PucR family transcriptional regulator</fullName>
    </submittedName>
</protein>
<organism evidence="2 3">
    <name type="scientific">Solobacterium moorei</name>
    <dbReference type="NCBI Taxonomy" id="102148"/>
    <lineage>
        <taxon>Bacteria</taxon>
        <taxon>Bacillati</taxon>
        <taxon>Bacillota</taxon>
        <taxon>Erysipelotrichia</taxon>
        <taxon>Erysipelotrichales</taxon>
        <taxon>Erysipelotrichaceae</taxon>
        <taxon>Solobacterium</taxon>
    </lineage>
</organism>
<comment type="caution">
    <text evidence="2">The sequence shown here is derived from an EMBL/GenBank/DDBJ whole genome shotgun (WGS) entry which is preliminary data.</text>
</comment>
<evidence type="ECO:0000313" key="3">
    <source>
        <dbReference type="Proteomes" id="UP000284731"/>
    </source>
</evidence>
<dbReference type="EMBL" id="QRWX01000004">
    <property type="protein sequence ID" value="RGT54292.1"/>
    <property type="molecule type" value="Genomic_DNA"/>
</dbReference>
<dbReference type="AlphaFoldDB" id="A0A412PBM3"/>
<dbReference type="InterPro" id="IPR042070">
    <property type="entry name" value="PucR_C-HTH_sf"/>
</dbReference>
<feature type="domain" description="PucR C-terminal helix-turn-helix" evidence="1">
    <location>
        <begin position="311"/>
        <end position="364"/>
    </location>
</feature>
<dbReference type="PANTHER" id="PTHR33744">
    <property type="entry name" value="CARBOHYDRATE DIACID REGULATOR"/>
    <property type="match status" value="1"/>
</dbReference>
<accession>A0A412PBM3</accession>
<dbReference type="Pfam" id="PF13556">
    <property type="entry name" value="HTH_30"/>
    <property type="match status" value="1"/>
</dbReference>
<name>A0A412PBM3_9FIRM</name>
<proteinExistence type="predicted"/>
<dbReference type="InterPro" id="IPR051448">
    <property type="entry name" value="CdaR-like_regulators"/>
</dbReference>
<dbReference type="Gene3D" id="1.10.10.2840">
    <property type="entry name" value="PucR C-terminal helix-turn-helix domain"/>
    <property type="match status" value="1"/>
</dbReference>
<dbReference type="Proteomes" id="UP000284731">
    <property type="component" value="Unassembled WGS sequence"/>
</dbReference>
<dbReference type="RefSeq" id="WP_118765261.1">
    <property type="nucleotide sequence ID" value="NZ_CABJCF010000004.1"/>
</dbReference>
<evidence type="ECO:0000313" key="2">
    <source>
        <dbReference type="EMBL" id="RGT54292.1"/>
    </source>
</evidence>
<dbReference type="PANTHER" id="PTHR33744:SF15">
    <property type="entry name" value="CARBOHYDRATE DIACID REGULATOR"/>
    <property type="match status" value="1"/>
</dbReference>
<reference evidence="2 3" key="1">
    <citation type="submission" date="2018-08" db="EMBL/GenBank/DDBJ databases">
        <title>A genome reference for cultivated species of the human gut microbiota.</title>
        <authorList>
            <person name="Zou Y."/>
            <person name="Xue W."/>
            <person name="Luo G."/>
        </authorList>
    </citation>
    <scope>NUCLEOTIDE SEQUENCE [LARGE SCALE GENOMIC DNA]</scope>
    <source>
        <strain evidence="2 3">AF18-46</strain>
    </source>
</reference>
<sequence length="369" mass="42868">MKKDELFDLVSECATLEIFVAKAAKLIQNPIWIMDDAYQLVTCSKVPDAYIYLSFLQDTKLKRSFVNRLIERGLLNENGIQKPLRIFDTEYQRDVYVIDIFAKKKSIGKLTVAVENEISEEDVKLLADASSIYLRHQLTNHGSKREQAFTLLLQKDEESQSLGLQLLRETGYLVKGTYMLAYVDTTIANRITVLRSFLSEIQKSDVNLLGGIMNEQCYLLLASTKHIDLKQYPNIHVGYSMQFEKLHHLDGYARQAEYAACKAKGKEANFQNLIDSYLHSQLEKQLPLDTLVDLKIQKLIAYDRKYETKYYETLCMYVKSQYSKQKTAEGLYIHLNTVKYRLQQIEKLFDINFEKDEKLIRLAMLVHHV</sequence>
<dbReference type="InterPro" id="IPR025736">
    <property type="entry name" value="PucR_C-HTH_dom"/>
</dbReference>